<keyword evidence="2" id="KW-1185">Reference proteome</keyword>
<sequence length="90" mass="10548">MVRPTCYRSAAYRPLVPGRVRAQRFGWTPVGRRGLDPVEVYEFLERVAGDLAIAYEAVANSRREADRFRDALRRWQSQQARMLNERSYQS</sequence>
<dbReference type="NCBIfam" id="TIGR03544">
    <property type="entry name" value="DivI1A_domain"/>
    <property type="match status" value="1"/>
</dbReference>
<gene>
    <name evidence="1" type="ORF">GA0070617_4411</name>
</gene>
<dbReference type="InterPro" id="IPR019933">
    <property type="entry name" value="DivIVA_domain"/>
</dbReference>
<evidence type="ECO:0000313" key="1">
    <source>
        <dbReference type="EMBL" id="SCL60544.1"/>
    </source>
</evidence>
<protein>
    <submittedName>
        <fullName evidence="1">DivIVA domain-containing protein</fullName>
    </submittedName>
</protein>
<dbReference type="Proteomes" id="UP000198937">
    <property type="component" value="Unassembled WGS sequence"/>
</dbReference>
<dbReference type="AlphaFoldDB" id="A0A1C6V358"/>
<dbReference type="RefSeq" id="WP_229688232.1">
    <property type="nucleotide sequence ID" value="NZ_BMMJ01000002.1"/>
</dbReference>
<name>A0A1C6V358_9ACTN</name>
<accession>A0A1C6V358</accession>
<proteinExistence type="predicted"/>
<organism evidence="1 2">
    <name type="scientific">Micromonospora yangpuensis</name>
    <dbReference type="NCBI Taxonomy" id="683228"/>
    <lineage>
        <taxon>Bacteria</taxon>
        <taxon>Bacillati</taxon>
        <taxon>Actinomycetota</taxon>
        <taxon>Actinomycetes</taxon>
        <taxon>Micromonosporales</taxon>
        <taxon>Micromonosporaceae</taxon>
        <taxon>Micromonospora</taxon>
    </lineage>
</organism>
<dbReference type="Gene3D" id="6.10.250.660">
    <property type="match status" value="1"/>
</dbReference>
<dbReference type="STRING" id="683228.GA0070617_4411"/>
<dbReference type="EMBL" id="FMIA01000002">
    <property type="protein sequence ID" value="SCL60544.1"/>
    <property type="molecule type" value="Genomic_DNA"/>
</dbReference>
<reference evidence="1 2" key="1">
    <citation type="submission" date="2016-06" db="EMBL/GenBank/DDBJ databases">
        <authorList>
            <person name="Kjaerup R.B."/>
            <person name="Dalgaard T.S."/>
            <person name="Juul-Madsen H.R."/>
        </authorList>
    </citation>
    <scope>NUCLEOTIDE SEQUENCE [LARGE SCALE GENOMIC DNA]</scope>
    <source>
        <strain evidence="1 2">DSM 45577</strain>
    </source>
</reference>
<evidence type="ECO:0000313" key="2">
    <source>
        <dbReference type="Proteomes" id="UP000198937"/>
    </source>
</evidence>